<dbReference type="InterPro" id="IPR007110">
    <property type="entry name" value="Ig-like_dom"/>
</dbReference>
<dbReference type="PRINTS" id="PR00109">
    <property type="entry name" value="TYRKINASE"/>
</dbReference>
<dbReference type="GO" id="GO:0004714">
    <property type="term" value="F:transmembrane receptor protein tyrosine kinase activity"/>
    <property type="evidence" value="ECO:0007669"/>
    <property type="project" value="TreeGrafter"/>
</dbReference>
<feature type="binding site" evidence="15">
    <location>
        <position position="845"/>
    </location>
    <ligand>
        <name>Mg(2+)</name>
        <dbReference type="ChEBI" id="CHEBI:18420"/>
    </ligand>
</feature>
<evidence type="ECO:0000256" key="17">
    <source>
        <dbReference type="PROSITE-ProRule" id="PRU00121"/>
    </source>
</evidence>
<evidence type="ECO:0000256" key="13">
    <source>
        <dbReference type="PIRSR" id="PIRSR000615-1"/>
    </source>
</evidence>
<dbReference type="SUPFAM" id="SSF56112">
    <property type="entry name" value="Protein kinase-like (PK-like)"/>
    <property type="match status" value="1"/>
</dbReference>
<dbReference type="Proteomes" id="UP001152795">
    <property type="component" value="Unassembled WGS sequence"/>
</dbReference>
<dbReference type="PANTHER" id="PTHR24416:SF611">
    <property type="entry name" value="TYROSINE-PROTEIN KINASE TRANSMEMBRANE RECEPTOR ROR"/>
    <property type="match status" value="1"/>
</dbReference>
<evidence type="ECO:0000256" key="15">
    <source>
        <dbReference type="PIRSR" id="PIRSR000615-3"/>
    </source>
</evidence>
<name>A0A7D9HLK9_PARCT</name>
<dbReference type="InterPro" id="IPR001245">
    <property type="entry name" value="Ser-Thr/Tyr_kinase_cat_dom"/>
</dbReference>
<dbReference type="InterPro" id="IPR003599">
    <property type="entry name" value="Ig_sub"/>
</dbReference>
<dbReference type="CDD" id="cd00108">
    <property type="entry name" value="KR"/>
    <property type="match status" value="1"/>
</dbReference>
<dbReference type="FunFam" id="2.60.40.10:FF:000107">
    <property type="entry name" value="Myosin, light chain kinase a"/>
    <property type="match status" value="1"/>
</dbReference>
<evidence type="ECO:0000256" key="12">
    <source>
        <dbReference type="ARBA" id="ARBA00023319"/>
    </source>
</evidence>
<dbReference type="InterPro" id="IPR008266">
    <property type="entry name" value="Tyr_kinase_AS"/>
</dbReference>
<organism evidence="18 19">
    <name type="scientific">Paramuricea clavata</name>
    <name type="common">Red gorgonian</name>
    <name type="synonym">Violescent sea-whip</name>
    <dbReference type="NCBI Taxonomy" id="317549"/>
    <lineage>
        <taxon>Eukaryota</taxon>
        <taxon>Metazoa</taxon>
        <taxon>Cnidaria</taxon>
        <taxon>Anthozoa</taxon>
        <taxon>Octocorallia</taxon>
        <taxon>Malacalcyonacea</taxon>
        <taxon>Plexauridae</taxon>
        <taxon>Paramuricea</taxon>
    </lineage>
</organism>
<evidence type="ECO:0000313" key="19">
    <source>
        <dbReference type="Proteomes" id="UP001152795"/>
    </source>
</evidence>
<dbReference type="PIRSF" id="PIRSF000615">
    <property type="entry name" value="TyrPK_CSF1-R"/>
    <property type="match status" value="1"/>
</dbReference>
<dbReference type="Gene3D" id="2.60.40.10">
    <property type="entry name" value="Immunoglobulins"/>
    <property type="match status" value="1"/>
</dbReference>
<dbReference type="PROSITE" id="PS50835">
    <property type="entry name" value="IG_LIKE"/>
    <property type="match status" value="1"/>
</dbReference>
<keyword evidence="18" id="KW-0808">Transferase</keyword>
<dbReference type="EMBL" id="CACRXK020000873">
    <property type="protein sequence ID" value="CAB3985443.1"/>
    <property type="molecule type" value="Genomic_DNA"/>
</dbReference>
<keyword evidence="15" id="KW-0460">Magnesium</keyword>
<dbReference type="SUPFAM" id="SSF48726">
    <property type="entry name" value="Immunoglobulin"/>
    <property type="match status" value="1"/>
</dbReference>
<dbReference type="InterPro" id="IPR018056">
    <property type="entry name" value="Kringle_CS"/>
</dbReference>
<dbReference type="PROSITE" id="PS00021">
    <property type="entry name" value="KRINGLE_1"/>
    <property type="match status" value="1"/>
</dbReference>
<dbReference type="CDD" id="cd07459">
    <property type="entry name" value="CRD_TK_ROR_like"/>
    <property type="match status" value="1"/>
</dbReference>
<dbReference type="GO" id="GO:0017147">
    <property type="term" value="F:Wnt-protein binding"/>
    <property type="evidence" value="ECO:0007669"/>
    <property type="project" value="TreeGrafter"/>
</dbReference>
<dbReference type="PROSITE" id="PS00109">
    <property type="entry name" value="PROTEIN_KINASE_TYR"/>
    <property type="match status" value="1"/>
</dbReference>
<comment type="subcellular location">
    <subcellularLocation>
        <location evidence="1">Membrane</location>
        <topology evidence="1">Single-pass type I membrane protein</topology>
    </subcellularLocation>
</comment>
<comment type="caution">
    <text evidence="17">Lacks conserved residue(s) required for the propagation of feature annotation.</text>
</comment>
<dbReference type="GO" id="GO:0007169">
    <property type="term" value="P:cell surface receptor protein tyrosine kinase signaling pathway"/>
    <property type="evidence" value="ECO:0007669"/>
    <property type="project" value="TreeGrafter"/>
</dbReference>
<evidence type="ECO:0000256" key="10">
    <source>
        <dbReference type="ARBA" id="ARBA00023170"/>
    </source>
</evidence>
<feature type="disulfide bond" evidence="16">
    <location>
        <begin position="451"/>
        <end position="489"/>
    </location>
</feature>
<keyword evidence="3 17" id="KW-0420">Kringle</keyword>
<keyword evidence="2" id="KW-0597">Phosphoprotein</keyword>
<feature type="disulfide bond" evidence="17">
    <location>
        <begin position="590"/>
        <end position="613"/>
    </location>
</feature>
<sequence>MSLLTSLVLLQLLVSYNDAAGSQTGDYISPSGDGKLPSKCERYAGILCSKFVGNQSVYVKPLQAQVQKEMQMKMMFNYLPHYISNQCRPYALQALCLTSFPLCDLTVNYPKPRTFCQDDCWALEQYICVNEFNAQTPFMTPFVTPCSKLPSVGSAEYKKCIRLNLTINKPEFKLGLKNKTVRAGETVVLKCKLKTTKLPPTITWFKDGTVIPHGHTFYKIHLFRDSARLKIRRIRVEDSGKFTCHASKFITNISTHSWLTVLPSQCPMTGSNKSSCCGHLDSSAVCGAYLQDKKVYFHDSKKQHQHERIIYSALSRSNLSTDCYKLATAALCYHMFPSCNRRHAMKHRLCREDCLRVRNKVCKNQLPDIFPVCTDLPQSKSRKGRRCDNLDNGVVGIVGRTNPTCGKYKGNGFCGKYVQNENIYFYNMPYQYQLEQTISVSLKGISISEKCSRYGIPAMCYHLFPVCSHGKKRSRLCQGECTKLKTDICRSEVSLMKKVNEDYVNALFPECPNLPRVDTEEGAHCVGLAIPRKLVEPVPSKNTTFYNPSHNCYNNSGADYLGMVNVTVFRNVCISWSIHRPSTGWKHNFCRNPDNDAHSPWCYVSVKGRREYCAVKKCEFLTKALPKSGVEGTSLGRTIYVVIAIVAVILLGCITVIVYWKVQNSKENVDNSPPNSTAPFAKCSSTQLTDVRENTSVQSFVLNEKLTRGRVKYVSVISEGNFFRVFRGVLINDQDKPDMDIVIKTLFEDSSAIQKDIFRRETSLLCPLQHMNILGLLGISPGEGTEFVVFEYLSEVNLNQFLKQAQNNGKNPSTDILLNIASQIANGMKYLSEFNYVHGDLAARNCLIADEGGDLTVKISLLGIGSQKYPSDYDWLHQENTLFPIRWMSPEALESFLLTSENDVWSFGVLLWEIFSHGVEPYQQYSNAEVTDKIRALELLQCPAYWPQSVRNLMNNCWTVAPSSRPNFVTIYDVLNHLLTDDVIQEVRV</sequence>
<dbReference type="SMART" id="SM00408">
    <property type="entry name" value="IGc2"/>
    <property type="match status" value="1"/>
</dbReference>
<proteinExistence type="predicted"/>
<keyword evidence="9 17" id="KW-1015">Disulfide bond</keyword>
<dbReference type="Gene3D" id="1.10.2000.10">
    <property type="entry name" value="Frizzled cysteine-rich domain"/>
    <property type="match status" value="3"/>
</dbReference>
<dbReference type="PROSITE" id="PS50038">
    <property type="entry name" value="FZ"/>
    <property type="match status" value="3"/>
</dbReference>
<dbReference type="CDD" id="cd00192">
    <property type="entry name" value="PTKc"/>
    <property type="match status" value="1"/>
</dbReference>
<evidence type="ECO:0000256" key="14">
    <source>
        <dbReference type="PIRSR" id="PIRSR000615-2"/>
    </source>
</evidence>
<keyword evidence="6 14" id="KW-0067">ATP-binding</keyword>
<evidence type="ECO:0000256" key="9">
    <source>
        <dbReference type="ARBA" id="ARBA00023157"/>
    </source>
</evidence>
<dbReference type="Gene3D" id="1.10.510.10">
    <property type="entry name" value="Transferase(Phosphotransferase) domain 1"/>
    <property type="match status" value="1"/>
</dbReference>
<dbReference type="InterPro" id="IPR013783">
    <property type="entry name" value="Ig-like_fold"/>
</dbReference>
<keyword evidence="11" id="KW-0325">Glycoprotein</keyword>
<reference evidence="18" key="1">
    <citation type="submission" date="2020-04" db="EMBL/GenBank/DDBJ databases">
        <authorList>
            <person name="Alioto T."/>
            <person name="Alioto T."/>
            <person name="Gomez Garrido J."/>
        </authorList>
    </citation>
    <scope>NUCLEOTIDE SEQUENCE</scope>
    <source>
        <strain evidence="18">A484AB</strain>
    </source>
</reference>
<evidence type="ECO:0000256" key="6">
    <source>
        <dbReference type="ARBA" id="ARBA00022840"/>
    </source>
</evidence>
<feature type="disulfide bond" evidence="16">
    <location>
        <begin position="414"/>
        <end position="460"/>
    </location>
</feature>
<accession>A0A7D9HLK9</accession>
<dbReference type="GO" id="GO:0005886">
    <property type="term" value="C:plasma membrane"/>
    <property type="evidence" value="ECO:0007669"/>
    <property type="project" value="TreeGrafter"/>
</dbReference>
<keyword evidence="4 18" id="KW-0812">Transmembrane</keyword>
<dbReference type="PROSITE" id="PS50011">
    <property type="entry name" value="PROTEIN_KINASE_DOM"/>
    <property type="match status" value="1"/>
</dbReference>
<dbReference type="InterPro" id="IPR013806">
    <property type="entry name" value="Kringle-like"/>
</dbReference>
<evidence type="ECO:0000256" key="5">
    <source>
        <dbReference type="ARBA" id="ARBA00022741"/>
    </source>
</evidence>
<protein>
    <submittedName>
        <fullName evidence="18">Inactive tyrosine- kinase transmembrane receptor ROR1-like isoform X1</fullName>
    </submittedName>
</protein>
<evidence type="ECO:0000256" key="7">
    <source>
        <dbReference type="ARBA" id="ARBA00022989"/>
    </source>
</evidence>
<dbReference type="InterPro" id="IPR020067">
    <property type="entry name" value="Frizzled_dom"/>
</dbReference>
<dbReference type="Pfam" id="PF07714">
    <property type="entry name" value="PK_Tyr_Ser-Thr"/>
    <property type="match status" value="1"/>
</dbReference>
<dbReference type="InterPro" id="IPR000001">
    <property type="entry name" value="Kringle"/>
</dbReference>
<evidence type="ECO:0000256" key="11">
    <source>
        <dbReference type="ARBA" id="ARBA00023180"/>
    </source>
</evidence>
<dbReference type="Gene3D" id="2.40.20.10">
    <property type="entry name" value="Plasminogen Kringle 4"/>
    <property type="match status" value="1"/>
</dbReference>
<dbReference type="InterPro" id="IPR050122">
    <property type="entry name" value="RTK"/>
</dbReference>
<keyword evidence="7" id="KW-1133">Transmembrane helix</keyword>
<dbReference type="InterPro" id="IPR038178">
    <property type="entry name" value="Kringle_sf"/>
</dbReference>
<dbReference type="PRINTS" id="PR00018">
    <property type="entry name" value="KRINGLE"/>
</dbReference>
<keyword evidence="10 18" id="KW-0675">Receptor</keyword>
<dbReference type="AlphaFoldDB" id="A0A7D9HLK9"/>
<evidence type="ECO:0000256" key="4">
    <source>
        <dbReference type="ARBA" id="ARBA00022692"/>
    </source>
</evidence>
<dbReference type="InterPro" id="IPR041775">
    <property type="entry name" value="Ror-like_CRD"/>
</dbReference>
<comment type="caution">
    <text evidence="18">The sequence shown here is derived from an EMBL/GenBank/DDBJ whole genome shotgun (WGS) entry which is preliminary data.</text>
</comment>
<feature type="binding site" evidence="14">
    <location>
        <position position="844"/>
    </location>
    <ligand>
        <name>ATP</name>
        <dbReference type="ChEBI" id="CHEBI:30616"/>
    </ligand>
</feature>
<evidence type="ECO:0000313" key="18">
    <source>
        <dbReference type="EMBL" id="CAB3985443.1"/>
    </source>
</evidence>
<dbReference type="PANTHER" id="PTHR24416">
    <property type="entry name" value="TYROSINE-PROTEIN KINASE RECEPTOR"/>
    <property type="match status" value="1"/>
</dbReference>
<dbReference type="InterPro" id="IPR000719">
    <property type="entry name" value="Prot_kinase_dom"/>
</dbReference>
<feature type="disulfide bond" evidence="16">
    <location>
        <begin position="286"/>
        <end position="332"/>
    </location>
</feature>
<dbReference type="Pfam" id="PF00051">
    <property type="entry name" value="Kringle"/>
    <property type="match status" value="1"/>
</dbReference>
<dbReference type="InterPro" id="IPR003598">
    <property type="entry name" value="Ig_sub2"/>
</dbReference>
<dbReference type="OrthoDB" id="2431000at2759"/>
<dbReference type="Pfam" id="PF13927">
    <property type="entry name" value="Ig_3"/>
    <property type="match status" value="1"/>
</dbReference>
<evidence type="ECO:0000256" key="16">
    <source>
        <dbReference type="PROSITE-ProRule" id="PRU00090"/>
    </source>
</evidence>
<evidence type="ECO:0000256" key="1">
    <source>
        <dbReference type="ARBA" id="ARBA00004479"/>
    </source>
</evidence>
<dbReference type="SMART" id="SM00409">
    <property type="entry name" value="IG"/>
    <property type="match status" value="1"/>
</dbReference>
<gene>
    <name evidence="18" type="ORF">PACLA_8A037658</name>
</gene>
<keyword evidence="18" id="KW-0418">Kinase</keyword>
<keyword evidence="19" id="KW-1185">Reference proteome</keyword>
<dbReference type="GO" id="GO:0046872">
    <property type="term" value="F:metal ion binding"/>
    <property type="evidence" value="ECO:0007669"/>
    <property type="project" value="UniProtKB-KW"/>
</dbReference>
<evidence type="ECO:0000256" key="3">
    <source>
        <dbReference type="ARBA" id="ARBA00022572"/>
    </source>
</evidence>
<keyword evidence="15" id="KW-0479">Metal-binding</keyword>
<keyword evidence="5 14" id="KW-0547">Nucleotide-binding</keyword>
<dbReference type="SUPFAM" id="SSF57440">
    <property type="entry name" value="Kringle-like"/>
    <property type="match status" value="1"/>
</dbReference>
<feature type="active site" description="Proton acceptor" evidence="13">
    <location>
        <position position="840"/>
    </location>
</feature>
<evidence type="ECO:0000256" key="8">
    <source>
        <dbReference type="ARBA" id="ARBA00023136"/>
    </source>
</evidence>
<dbReference type="InterPro" id="IPR036179">
    <property type="entry name" value="Ig-like_dom_sf"/>
</dbReference>
<dbReference type="GO" id="GO:0043235">
    <property type="term" value="C:receptor complex"/>
    <property type="evidence" value="ECO:0007669"/>
    <property type="project" value="TreeGrafter"/>
</dbReference>
<dbReference type="GO" id="GO:0005524">
    <property type="term" value="F:ATP binding"/>
    <property type="evidence" value="ECO:0007669"/>
    <property type="project" value="UniProtKB-KW"/>
</dbReference>
<dbReference type="Pfam" id="PF01392">
    <property type="entry name" value="Fz"/>
    <property type="match status" value="1"/>
</dbReference>
<keyword evidence="12" id="KW-0393">Immunoglobulin domain</keyword>
<dbReference type="SMART" id="SM00130">
    <property type="entry name" value="KR"/>
    <property type="match status" value="1"/>
</dbReference>
<keyword evidence="8" id="KW-0472">Membrane</keyword>
<dbReference type="PROSITE" id="PS50070">
    <property type="entry name" value="KRINGLE_2"/>
    <property type="match status" value="1"/>
</dbReference>
<evidence type="ECO:0000256" key="2">
    <source>
        <dbReference type="ARBA" id="ARBA00022553"/>
    </source>
</evidence>
<dbReference type="InterPro" id="IPR011009">
    <property type="entry name" value="Kinase-like_dom_sf"/>
</dbReference>
<dbReference type="InterPro" id="IPR036790">
    <property type="entry name" value="Frizzled_dom_sf"/>
</dbReference>